<evidence type="ECO:0000313" key="2">
    <source>
        <dbReference type="EMBL" id="KAJ3182421.1"/>
    </source>
</evidence>
<dbReference type="InterPro" id="IPR038136">
    <property type="entry name" value="CofD-like_dom_sf"/>
</dbReference>
<dbReference type="Proteomes" id="UP001212152">
    <property type="component" value="Unassembled WGS sequence"/>
</dbReference>
<keyword evidence="3" id="KW-1185">Reference proteome</keyword>
<feature type="compositionally biased region" description="Pro residues" evidence="1">
    <location>
        <begin position="491"/>
        <end position="516"/>
    </location>
</feature>
<gene>
    <name evidence="2" type="ORF">HDU87_008585</name>
</gene>
<dbReference type="InterPro" id="IPR002882">
    <property type="entry name" value="CofD"/>
</dbReference>
<dbReference type="Gene3D" id="3.40.50.10680">
    <property type="entry name" value="CofD-like domains"/>
    <property type="match status" value="1"/>
</dbReference>
<dbReference type="PANTHER" id="PTHR31240:SF0">
    <property type="entry name" value="MATERNAL EFFECT EMBRYO ARREST 18"/>
    <property type="match status" value="1"/>
</dbReference>
<dbReference type="PANTHER" id="PTHR31240">
    <property type="entry name" value="MATERNAL EFFECT EMBRYO ARREST 18"/>
    <property type="match status" value="1"/>
</dbReference>
<feature type="region of interest" description="Disordered" evidence="1">
    <location>
        <begin position="474"/>
        <end position="522"/>
    </location>
</feature>
<evidence type="ECO:0000256" key="1">
    <source>
        <dbReference type="SAM" id="MobiDB-lite"/>
    </source>
</evidence>
<dbReference type="EMBL" id="JADGJQ010000009">
    <property type="protein sequence ID" value="KAJ3182421.1"/>
    <property type="molecule type" value="Genomic_DNA"/>
</dbReference>
<dbReference type="SUPFAM" id="SSF142338">
    <property type="entry name" value="CofD-like"/>
    <property type="match status" value="1"/>
</dbReference>
<name>A0AAD5XUJ7_9FUNG</name>
<organism evidence="2 3">
    <name type="scientific">Geranomyces variabilis</name>
    <dbReference type="NCBI Taxonomy" id="109894"/>
    <lineage>
        <taxon>Eukaryota</taxon>
        <taxon>Fungi</taxon>
        <taxon>Fungi incertae sedis</taxon>
        <taxon>Chytridiomycota</taxon>
        <taxon>Chytridiomycota incertae sedis</taxon>
        <taxon>Chytridiomycetes</taxon>
        <taxon>Spizellomycetales</taxon>
        <taxon>Powellomycetaceae</taxon>
        <taxon>Geranomyces</taxon>
    </lineage>
</organism>
<protein>
    <submittedName>
        <fullName evidence="2">Uncharacterized protein</fullName>
    </submittedName>
</protein>
<sequence length="597" mass="65125">MSAPAPISIPLSARFRRDDLPVSACSSPRSIAVFSGGSAMNTFVTLLQSTTDDTAYIMPVSDDGGSTSEIIQVLGGPGIGDLRSRVVRLAETSSAESKAVHDLLSYRLPFDSKDPDAPKRQSAKAEWLEMLEGRHSLWRNISHPYRETIRTFLAHFQHELFKSATRRPPFDFQGGSIGNFFLTGSRLFFDNLDAAVFQFTRIMRVPPRTEVVPVLATSRGSVTIAAAQRDGNVIFGQCEISHPGQVAPEGARPRTGSLGSIEDEFENPPFHSLTRNISQNLIFNKALCPMLDSPIRRIYYVNREQQEIFPDLNPLVGSQLARKRTVIYGCGSLYTSILPCLVVPGVGRLLADPPNSTLSSAPPRFPIRNPLSRVKILMLNGSHDRETNQYTALDFILAITDALNYSCMVDAHRESSAGAATTGVNGSRRSSVSGTRAAVMQDLAGTLHKSDRDRDGRPAGVDWWLGDPTECTIASGSPRMLRPPTATGGKPKPPAPVTTTLKPPPPSYHAPQPQPEPGSAFLESVPGRVYLSSPHPPQAYITHMLYPEDGAVRVETDRIEALGIRCVRVRSAAANDPSQKGLYGIDELREVLDHLIM</sequence>
<dbReference type="AlphaFoldDB" id="A0AAD5XUJ7"/>
<evidence type="ECO:0000313" key="3">
    <source>
        <dbReference type="Proteomes" id="UP001212152"/>
    </source>
</evidence>
<dbReference type="Pfam" id="PF01933">
    <property type="entry name" value="CofD"/>
    <property type="match status" value="1"/>
</dbReference>
<reference evidence="2" key="1">
    <citation type="submission" date="2020-05" db="EMBL/GenBank/DDBJ databases">
        <title>Phylogenomic resolution of chytrid fungi.</title>
        <authorList>
            <person name="Stajich J.E."/>
            <person name="Amses K."/>
            <person name="Simmons R."/>
            <person name="Seto K."/>
            <person name="Myers J."/>
            <person name="Bonds A."/>
            <person name="Quandt C.A."/>
            <person name="Barry K."/>
            <person name="Liu P."/>
            <person name="Grigoriev I."/>
            <person name="Longcore J.E."/>
            <person name="James T.Y."/>
        </authorList>
    </citation>
    <scope>NUCLEOTIDE SEQUENCE</scope>
    <source>
        <strain evidence="2">JEL0379</strain>
    </source>
</reference>
<proteinExistence type="predicted"/>
<accession>A0AAD5XUJ7</accession>
<comment type="caution">
    <text evidence="2">The sequence shown here is derived from an EMBL/GenBank/DDBJ whole genome shotgun (WGS) entry which is preliminary data.</text>
</comment>
<dbReference type="GO" id="GO:0043743">
    <property type="term" value="F:LPPG:FO 2-phospho-L-lactate transferase activity"/>
    <property type="evidence" value="ECO:0007669"/>
    <property type="project" value="InterPro"/>
</dbReference>